<dbReference type="GO" id="GO:0051301">
    <property type="term" value="P:cell division"/>
    <property type="evidence" value="ECO:0007669"/>
    <property type="project" value="TreeGrafter"/>
</dbReference>
<name>A0A336LPY1_CULSO</name>
<dbReference type="SMART" id="SM00745">
    <property type="entry name" value="MIT"/>
    <property type="match status" value="1"/>
</dbReference>
<dbReference type="EMBL" id="UFQS01000038">
    <property type="protein sequence ID" value="SSW98061.1"/>
    <property type="molecule type" value="Genomic_DNA"/>
</dbReference>
<dbReference type="AlphaFoldDB" id="A0A336LPY1"/>
<feature type="domain" description="MIT" evidence="1">
    <location>
        <begin position="14"/>
        <end position="92"/>
    </location>
</feature>
<gene>
    <name evidence="3" type="primary">CSON009723</name>
</gene>
<evidence type="ECO:0000259" key="1">
    <source>
        <dbReference type="SMART" id="SM00745"/>
    </source>
</evidence>
<evidence type="ECO:0000313" key="3">
    <source>
        <dbReference type="EMBL" id="SSX18447.1"/>
    </source>
</evidence>
<dbReference type="OMA" id="RKPESHY"/>
<dbReference type="GO" id="GO:0030514">
    <property type="term" value="P:negative regulation of BMP signaling pathway"/>
    <property type="evidence" value="ECO:0007669"/>
    <property type="project" value="TreeGrafter"/>
</dbReference>
<dbReference type="PANTHER" id="PTHR21068">
    <property type="entry name" value="SPARTIN"/>
    <property type="match status" value="1"/>
</dbReference>
<dbReference type="VEuPathDB" id="VectorBase:CSON009723"/>
<reference evidence="2" key="1">
    <citation type="submission" date="2018-04" db="EMBL/GenBank/DDBJ databases">
        <authorList>
            <person name="Go L.Y."/>
            <person name="Mitchell J.A."/>
        </authorList>
    </citation>
    <scope>NUCLEOTIDE SEQUENCE</scope>
    <source>
        <tissue evidence="2">Whole organism</tissue>
    </source>
</reference>
<organism evidence="3">
    <name type="scientific">Culicoides sonorensis</name>
    <name type="common">Biting midge</name>
    <dbReference type="NCBI Taxonomy" id="179676"/>
    <lineage>
        <taxon>Eukaryota</taxon>
        <taxon>Metazoa</taxon>
        <taxon>Ecdysozoa</taxon>
        <taxon>Arthropoda</taxon>
        <taxon>Hexapoda</taxon>
        <taxon>Insecta</taxon>
        <taxon>Pterygota</taxon>
        <taxon>Neoptera</taxon>
        <taxon>Endopterygota</taxon>
        <taxon>Diptera</taxon>
        <taxon>Nematocera</taxon>
        <taxon>Chironomoidea</taxon>
        <taxon>Ceratopogonidae</taxon>
        <taxon>Ceratopogoninae</taxon>
        <taxon>Culicoides</taxon>
        <taxon>Monoculicoides</taxon>
    </lineage>
</organism>
<evidence type="ECO:0000313" key="2">
    <source>
        <dbReference type="EMBL" id="SSW98061.1"/>
    </source>
</evidence>
<protein>
    <submittedName>
        <fullName evidence="3">CSON009723 protein</fullName>
    </submittedName>
</protein>
<dbReference type="EMBL" id="UFQT01000038">
    <property type="protein sequence ID" value="SSX18447.1"/>
    <property type="molecule type" value="Genomic_DNA"/>
</dbReference>
<dbReference type="Pfam" id="PF06911">
    <property type="entry name" value="Senescence"/>
    <property type="match status" value="1"/>
</dbReference>
<dbReference type="Gene3D" id="1.20.58.80">
    <property type="entry name" value="Phosphotransferase system, lactose/cellobiose-type IIA subunit"/>
    <property type="match status" value="1"/>
</dbReference>
<dbReference type="GO" id="GO:0005886">
    <property type="term" value="C:plasma membrane"/>
    <property type="evidence" value="ECO:0007669"/>
    <property type="project" value="TreeGrafter"/>
</dbReference>
<dbReference type="PANTHER" id="PTHR21068:SF43">
    <property type="entry name" value="SPARTIN"/>
    <property type="match status" value="1"/>
</dbReference>
<accession>A0A336LPY1</accession>
<proteinExistence type="predicted"/>
<dbReference type="InterPro" id="IPR009686">
    <property type="entry name" value="Senescence/spartin_C"/>
</dbReference>
<reference evidence="3" key="2">
    <citation type="submission" date="2018-07" db="EMBL/GenBank/DDBJ databases">
        <authorList>
            <person name="Quirk P.G."/>
            <person name="Krulwich T.A."/>
        </authorList>
    </citation>
    <scope>NUCLEOTIDE SEQUENCE</scope>
</reference>
<sequence>MTSIRVWQSTYKCLKDTHDDAFKAVDRAIKLEELEKPELAIQEYKKAITLIDRALNIIVEPPEDLDETWDDALKMVNKMKGAREEILIRVAAVDKGLEKQKEKESKSSPVEINAVNTRPRTYEELAQALREMQVNQLNSANFFELLFSCDGVKFYCIKATGDVTSELDDSTFRIVRVEKDENKHLDSTIFLQVIKTKQTIRIEDAEVPLLELDDCVSSSSKSSACQTEDGAPGEGESCDPSWIYPLIPGVSPCYRTEYGAFIFPDLETNEGNAVGIVLPEGADEIVLEILVELLQGVMKKGGVIEFGDFEVPRTRRNVSQRVSESIVKGAYYISQGMIYSAEKTGEFLNYSTPYLISKMQKAPAEGPPPISDNVNTGLQVAKTVTGAAAKFTGYVAGKVGSATMGLGRFLAPHIQKHGSHLLTSSFGYGHEEAHETVNDVLTLCAGAVEGFGTVYNGLENSASILGKSLSQNTVKVVEHRYGQPAGLAAENTFDTVGNVINLSRDVNIFTPKGFAKKTVKNTGKAIITDFVPRTDGMVASTSSGSLSGVKIPNLNVLAKEVSKEKY</sequence>
<dbReference type="InterPro" id="IPR007330">
    <property type="entry name" value="MIT_dom"/>
</dbReference>
<dbReference type="InterPro" id="IPR045036">
    <property type="entry name" value="Spartin-like"/>
</dbReference>